<evidence type="ECO:0000313" key="3">
    <source>
        <dbReference type="EMBL" id="KAF1985663.1"/>
    </source>
</evidence>
<feature type="signal peptide" evidence="2">
    <location>
        <begin position="1"/>
        <end position="22"/>
    </location>
</feature>
<feature type="compositionally biased region" description="Polar residues" evidence="1">
    <location>
        <begin position="392"/>
        <end position="435"/>
    </location>
</feature>
<feature type="chain" id="PRO_5026013942" evidence="2">
    <location>
        <begin position="23"/>
        <end position="755"/>
    </location>
</feature>
<evidence type="ECO:0000256" key="1">
    <source>
        <dbReference type="SAM" id="MobiDB-lite"/>
    </source>
</evidence>
<name>A0A6G1GXH9_9PEZI</name>
<sequence length="755" mass="79135">MTPSHAILLFWGACLFSSLVFSDVVPSTVVQGVDGDPTFFQLNKLRADLLVEAFPTLNFDPPLPTVSFGSAYSSGEVAFSSASSSLEAEYNSTIASIKSVYVAAKQSSHGIYTATNGTLYAGNGTGNSTANDETYIEAISDAFDTFMEVLSLERRKLWALEPPSCFQDWIVTTPHCGVTLVVIGDATVPLTTLATSTISITVKKIPYVATLSGGHEVSTYELSTPYIASNLTAMGPITLETMGTIMTYPTTYLAIAAEANAKAHFRNSTPIDETDDAYYFDPVNNLAMAYTDLDAASAFLMFDSKSLSDWSHTTISPPAYIKDFYMQRADLSTFFKQNGFDIESCTLWICPALGGGGMPPLEPQAVYHRSVQYITEADEEATPAVASVDVPETSTVSPSTANPAITTPKPGQSISPEPQATSSNPAAATQQSEFPSDSESVDDSSEDADDVSDGRNDDPQTAQDGSGSGDAQETQPSGSQIPDSGGSRDDGEQEPQSQQTPSPTNANANSNTNQMTDIGGALWSLLDMPNSNPPPTDSRTPRPEEDDDANGAITTPSPTRPPYPEMPVVFTIDGQTFTLDAEPIRLADGETSLVYHLKVDGKTLTLSADGGGAGAGRSTPITLNGQTINIALLDDSGGGEDGLPLLVIGTKTYTPTTTGSGTAVGWWWYDAASSGSVSATTTKTTAIVTGGGDGGAGGNNTSTRDEIGGFVATGVGYTSPATFTGDAGILVPWRGFLGAVVVLGWVGRERMSDLG</sequence>
<evidence type="ECO:0000313" key="4">
    <source>
        <dbReference type="Proteomes" id="UP000800041"/>
    </source>
</evidence>
<evidence type="ECO:0000256" key="2">
    <source>
        <dbReference type="SAM" id="SignalP"/>
    </source>
</evidence>
<protein>
    <submittedName>
        <fullName evidence="3">Uncharacterized protein</fullName>
    </submittedName>
</protein>
<reference evidence="3" key="1">
    <citation type="journal article" date="2020" name="Stud. Mycol.">
        <title>101 Dothideomycetes genomes: a test case for predicting lifestyles and emergence of pathogens.</title>
        <authorList>
            <person name="Haridas S."/>
            <person name="Albert R."/>
            <person name="Binder M."/>
            <person name="Bloem J."/>
            <person name="Labutti K."/>
            <person name="Salamov A."/>
            <person name="Andreopoulos B."/>
            <person name="Baker S."/>
            <person name="Barry K."/>
            <person name="Bills G."/>
            <person name="Bluhm B."/>
            <person name="Cannon C."/>
            <person name="Castanera R."/>
            <person name="Culley D."/>
            <person name="Daum C."/>
            <person name="Ezra D."/>
            <person name="Gonzalez J."/>
            <person name="Henrissat B."/>
            <person name="Kuo A."/>
            <person name="Liang C."/>
            <person name="Lipzen A."/>
            <person name="Lutzoni F."/>
            <person name="Magnuson J."/>
            <person name="Mondo S."/>
            <person name="Nolan M."/>
            <person name="Ohm R."/>
            <person name="Pangilinan J."/>
            <person name="Park H.-J."/>
            <person name="Ramirez L."/>
            <person name="Alfaro M."/>
            <person name="Sun H."/>
            <person name="Tritt A."/>
            <person name="Yoshinaga Y."/>
            <person name="Zwiers L.-H."/>
            <person name="Turgeon B."/>
            <person name="Goodwin S."/>
            <person name="Spatafora J."/>
            <person name="Crous P."/>
            <person name="Grigoriev I."/>
        </authorList>
    </citation>
    <scope>NUCLEOTIDE SEQUENCE</scope>
    <source>
        <strain evidence="3">CBS 113979</strain>
    </source>
</reference>
<feature type="region of interest" description="Disordered" evidence="1">
    <location>
        <begin position="379"/>
        <end position="564"/>
    </location>
</feature>
<gene>
    <name evidence="3" type="ORF">K402DRAFT_454972</name>
</gene>
<keyword evidence="2" id="KW-0732">Signal</keyword>
<proteinExistence type="predicted"/>
<organism evidence="3 4">
    <name type="scientific">Aulographum hederae CBS 113979</name>
    <dbReference type="NCBI Taxonomy" id="1176131"/>
    <lineage>
        <taxon>Eukaryota</taxon>
        <taxon>Fungi</taxon>
        <taxon>Dikarya</taxon>
        <taxon>Ascomycota</taxon>
        <taxon>Pezizomycotina</taxon>
        <taxon>Dothideomycetes</taxon>
        <taxon>Pleosporomycetidae</taxon>
        <taxon>Aulographales</taxon>
        <taxon>Aulographaceae</taxon>
    </lineage>
</organism>
<feature type="compositionally biased region" description="Low complexity" evidence="1">
    <location>
        <begin position="494"/>
        <end position="513"/>
    </location>
</feature>
<feature type="compositionally biased region" description="Acidic residues" evidence="1">
    <location>
        <begin position="439"/>
        <end position="451"/>
    </location>
</feature>
<keyword evidence="4" id="KW-1185">Reference proteome</keyword>
<dbReference type="Proteomes" id="UP000800041">
    <property type="component" value="Unassembled WGS sequence"/>
</dbReference>
<feature type="compositionally biased region" description="Polar residues" evidence="1">
    <location>
        <begin position="459"/>
        <end position="482"/>
    </location>
</feature>
<accession>A0A6G1GXH9</accession>
<dbReference type="EMBL" id="ML977161">
    <property type="protein sequence ID" value="KAF1985663.1"/>
    <property type="molecule type" value="Genomic_DNA"/>
</dbReference>
<dbReference type="AlphaFoldDB" id="A0A6G1GXH9"/>